<comment type="caution">
    <text evidence="2">The sequence shown here is derived from an EMBL/GenBank/DDBJ whole genome shotgun (WGS) entry which is preliminary data.</text>
</comment>
<dbReference type="AlphaFoldDB" id="A0A495IN28"/>
<feature type="transmembrane region" description="Helical" evidence="1">
    <location>
        <begin position="106"/>
        <end position="125"/>
    </location>
</feature>
<gene>
    <name evidence="2" type="ORF">C8E83_3753</name>
</gene>
<organism evidence="2 3">
    <name type="scientific">Frondihabitans australicus</name>
    <dbReference type="NCBI Taxonomy" id="386892"/>
    <lineage>
        <taxon>Bacteria</taxon>
        <taxon>Bacillati</taxon>
        <taxon>Actinomycetota</taxon>
        <taxon>Actinomycetes</taxon>
        <taxon>Micrococcales</taxon>
        <taxon>Microbacteriaceae</taxon>
        <taxon>Frondihabitans</taxon>
    </lineage>
</organism>
<keyword evidence="3" id="KW-1185">Reference proteome</keyword>
<dbReference type="Proteomes" id="UP000280008">
    <property type="component" value="Unassembled WGS sequence"/>
</dbReference>
<dbReference type="InterPro" id="IPR007136">
    <property type="entry name" value="DUF347"/>
</dbReference>
<accession>A0A495IN28</accession>
<feature type="transmembrane region" description="Helical" evidence="1">
    <location>
        <begin position="198"/>
        <end position="217"/>
    </location>
</feature>
<dbReference type="Pfam" id="PF03988">
    <property type="entry name" value="DUF347"/>
    <property type="match status" value="4"/>
</dbReference>
<dbReference type="EMBL" id="RBKS01000001">
    <property type="protein sequence ID" value="RKR76576.1"/>
    <property type="molecule type" value="Genomic_DNA"/>
</dbReference>
<protein>
    <submittedName>
        <fullName evidence="2">Putative membrane-anchored protein</fullName>
    </submittedName>
</protein>
<reference evidence="2 3" key="1">
    <citation type="submission" date="2018-10" db="EMBL/GenBank/DDBJ databases">
        <title>Sequencing the genomes of 1000 actinobacteria strains.</title>
        <authorList>
            <person name="Klenk H.-P."/>
        </authorList>
    </citation>
    <scope>NUCLEOTIDE SEQUENCE [LARGE SCALE GENOMIC DNA]</scope>
    <source>
        <strain evidence="2 3">DSM 17894</strain>
    </source>
</reference>
<proteinExistence type="predicted"/>
<dbReference type="OrthoDB" id="9794709at2"/>
<evidence type="ECO:0000313" key="3">
    <source>
        <dbReference type="Proteomes" id="UP000280008"/>
    </source>
</evidence>
<evidence type="ECO:0000313" key="2">
    <source>
        <dbReference type="EMBL" id="RKR76576.1"/>
    </source>
</evidence>
<feature type="transmembrane region" description="Helical" evidence="1">
    <location>
        <begin position="229"/>
        <end position="252"/>
    </location>
</feature>
<feature type="transmembrane region" description="Helical" evidence="1">
    <location>
        <begin position="54"/>
        <end position="73"/>
    </location>
</feature>
<keyword evidence="1" id="KW-1133">Transmembrane helix</keyword>
<keyword evidence="1" id="KW-0472">Membrane</keyword>
<name>A0A495IN28_9MICO</name>
<feature type="transmembrane region" description="Helical" evidence="1">
    <location>
        <begin position="80"/>
        <end position="100"/>
    </location>
</feature>
<evidence type="ECO:0000256" key="1">
    <source>
        <dbReference type="SAM" id="Phobius"/>
    </source>
</evidence>
<keyword evidence="1" id="KW-0812">Transmembrane</keyword>
<feature type="transmembrane region" description="Helical" evidence="1">
    <location>
        <begin position="171"/>
        <end position="191"/>
    </location>
</feature>
<feature type="transmembrane region" description="Helical" evidence="1">
    <location>
        <begin position="145"/>
        <end position="165"/>
    </location>
</feature>
<sequence>MTSAPAPSISSSAHTARAFSKVPEVTALFWVIKVLTTGAGETSSDFLVTHLDPIIGVAIAFVAFVVALTLQFRADRYRPVLYWFAVVMVSVFGTMVADVIHVVLGVPYLVSAPAFAILLAAVFVVWHRVEGTLSIHSITTRRREVFYWCAILATFALGTATGDLTATTFHLGYLASGLVFTAVIAIPALWFAIGRRHAIVTFWFAYVVTRPLGASYADWMGVDHARGGLAWGTGPVSIVLLVLIAALVAVLARRATAGRHRPITA</sequence>